<dbReference type="Pfam" id="PF00831">
    <property type="entry name" value="Ribosomal_L29"/>
    <property type="match status" value="1"/>
</dbReference>
<keyword evidence="6" id="KW-0175">Coiled coil</keyword>
<dbReference type="Proteomes" id="UP000287171">
    <property type="component" value="Unassembled WGS sequence"/>
</dbReference>
<dbReference type="GO" id="GO:0005840">
    <property type="term" value="C:ribosome"/>
    <property type="evidence" value="ECO:0007669"/>
    <property type="project" value="UniProtKB-KW"/>
</dbReference>
<dbReference type="HAMAP" id="MF_00374">
    <property type="entry name" value="Ribosomal_uL29"/>
    <property type="match status" value="1"/>
</dbReference>
<evidence type="ECO:0000256" key="3">
    <source>
        <dbReference type="ARBA" id="ARBA00023274"/>
    </source>
</evidence>
<evidence type="ECO:0000313" key="7">
    <source>
        <dbReference type="EMBL" id="GCE26183.1"/>
    </source>
</evidence>
<feature type="coiled-coil region" evidence="6">
    <location>
        <begin position="16"/>
        <end position="68"/>
    </location>
</feature>
<dbReference type="InterPro" id="IPR001854">
    <property type="entry name" value="Ribosomal_uL29"/>
</dbReference>
<keyword evidence="2 5" id="KW-0689">Ribosomal protein</keyword>
<evidence type="ECO:0000256" key="4">
    <source>
        <dbReference type="ARBA" id="ARBA00035204"/>
    </source>
</evidence>
<accession>A0A402B4A3</accession>
<comment type="caution">
    <text evidence="7">The sequence shown here is derived from an EMBL/GenBank/DDBJ whole genome shotgun (WGS) entry which is preliminary data.</text>
</comment>
<dbReference type="GO" id="GO:0003735">
    <property type="term" value="F:structural constituent of ribosome"/>
    <property type="evidence" value="ECO:0007669"/>
    <property type="project" value="InterPro"/>
</dbReference>
<name>A0A402B4A3_9CHLR</name>
<keyword evidence="8" id="KW-1185">Reference proteome</keyword>
<dbReference type="Gene3D" id="1.10.287.310">
    <property type="match status" value="1"/>
</dbReference>
<dbReference type="SUPFAM" id="SSF46561">
    <property type="entry name" value="Ribosomal protein L29 (L29p)"/>
    <property type="match status" value="1"/>
</dbReference>
<evidence type="ECO:0000256" key="6">
    <source>
        <dbReference type="SAM" id="Coils"/>
    </source>
</evidence>
<evidence type="ECO:0000313" key="8">
    <source>
        <dbReference type="Proteomes" id="UP000287171"/>
    </source>
</evidence>
<dbReference type="NCBIfam" id="TIGR00012">
    <property type="entry name" value="L29"/>
    <property type="match status" value="1"/>
</dbReference>
<proteinExistence type="inferred from homology"/>
<dbReference type="InterPro" id="IPR036049">
    <property type="entry name" value="Ribosomal_uL29_sf"/>
</dbReference>
<dbReference type="EMBL" id="BIFT01000001">
    <property type="protein sequence ID" value="GCE26183.1"/>
    <property type="molecule type" value="Genomic_DNA"/>
</dbReference>
<evidence type="ECO:0000256" key="5">
    <source>
        <dbReference type="HAMAP-Rule" id="MF_00374"/>
    </source>
</evidence>
<dbReference type="GO" id="GO:0006412">
    <property type="term" value="P:translation"/>
    <property type="evidence" value="ECO:0007669"/>
    <property type="project" value="UniProtKB-UniRule"/>
</dbReference>
<evidence type="ECO:0000256" key="1">
    <source>
        <dbReference type="ARBA" id="ARBA00009254"/>
    </source>
</evidence>
<dbReference type="PROSITE" id="PS00579">
    <property type="entry name" value="RIBOSOMAL_L29"/>
    <property type="match status" value="1"/>
</dbReference>
<gene>
    <name evidence="5" type="primary">rpmC</name>
    <name evidence="7" type="ORF">KDA_16670</name>
</gene>
<dbReference type="RefSeq" id="WP_218027441.1">
    <property type="nucleotide sequence ID" value="NZ_BIFT01000001.1"/>
</dbReference>
<keyword evidence="3 5" id="KW-0687">Ribonucleoprotein</keyword>
<comment type="similarity">
    <text evidence="1 5">Belongs to the universal ribosomal protein uL29 family.</text>
</comment>
<protein>
    <recommendedName>
        <fullName evidence="4 5">Large ribosomal subunit protein uL29</fullName>
    </recommendedName>
</protein>
<evidence type="ECO:0000256" key="2">
    <source>
        <dbReference type="ARBA" id="ARBA00022980"/>
    </source>
</evidence>
<dbReference type="AlphaFoldDB" id="A0A402B4A3"/>
<dbReference type="GO" id="GO:1990904">
    <property type="term" value="C:ribonucleoprotein complex"/>
    <property type="evidence" value="ECO:0007669"/>
    <property type="project" value="UniProtKB-KW"/>
</dbReference>
<organism evidence="7 8">
    <name type="scientific">Dictyobacter alpinus</name>
    <dbReference type="NCBI Taxonomy" id="2014873"/>
    <lineage>
        <taxon>Bacteria</taxon>
        <taxon>Bacillati</taxon>
        <taxon>Chloroflexota</taxon>
        <taxon>Ktedonobacteria</taxon>
        <taxon>Ktedonobacterales</taxon>
        <taxon>Dictyobacteraceae</taxon>
        <taxon>Dictyobacter</taxon>
    </lineage>
</organism>
<sequence length="69" mass="8159">MSKLKDSRKRIADLSVGEAQNELKDLRLKLFNLRLQQQRGEVKNSRVFAETRKDIARLLHRLTILENEQ</sequence>
<reference evidence="8" key="1">
    <citation type="submission" date="2018-12" db="EMBL/GenBank/DDBJ databases">
        <title>Tengunoibacter tsumagoiensis gen. nov., sp. nov., Dictyobacter kobayashii sp. nov., D. alpinus sp. nov., and D. joshuensis sp. nov. and description of Dictyobacteraceae fam. nov. within the order Ktedonobacterales isolated from Tengu-no-mugimeshi.</title>
        <authorList>
            <person name="Wang C.M."/>
            <person name="Zheng Y."/>
            <person name="Sakai Y."/>
            <person name="Toyoda A."/>
            <person name="Minakuchi Y."/>
            <person name="Abe K."/>
            <person name="Yokota A."/>
            <person name="Yabe S."/>
        </authorList>
    </citation>
    <scope>NUCLEOTIDE SEQUENCE [LARGE SCALE GENOMIC DNA]</scope>
    <source>
        <strain evidence="8">Uno16</strain>
    </source>
</reference>
<dbReference type="InterPro" id="IPR018254">
    <property type="entry name" value="Ribosomal_uL29_CS"/>
</dbReference>